<proteinExistence type="predicted"/>
<keyword evidence="4" id="KW-1185">Reference proteome</keyword>
<evidence type="ECO:0000256" key="1">
    <source>
        <dbReference type="SAM" id="MobiDB-lite"/>
    </source>
</evidence>
<dbReference type="AlphaFoldDB" id="A0A8T9MWP4"/>
<feature type="region of interest" description="Disordered" evidence="1">
    <location>
        <begin position="41"/>
        <end position="63"/>
    </location>
</feature>
<evidence type="ECO:0000256" key="2">
    <source>
        <dbReference type="SAM" id="SignalP"/>
    </source>
</evidence>
<sequence length="63" mass="6887">MQTKKIAVIAAAAVLLCRAAHAEPETVIEINPAIPAAELKGKARKRMSSSRKSAKKSKRYKRI</sequence>
<dbReference type="Proteomes" id="UP000831534">
    <property type="component" value="Chromosome"/>
</dbReference>
<accession>A0A8T9MWP4</accession>
<evidence type="ECO:0000313" key="4">
    <source>
        <dbReference type="Proteomes" id="UP000831534"/>
    </source>
</evidence>
<keyword evidence="2" id="KW-0732">Signal</keyword>
<reference evidence="3" key="2">
    <citation type="journal article" date="2022" name="Res Sq">
        <title>Evolution of multicellular longitudinally dividing oral cavity symbionts (Neisseriaceae).</title>
        <authorList>
            <person name="Nyongesa S."/>
            <person name="Weber P."/>
            <person name="Bernet E."/>
            <person name="Pullido F."/>
            <person name="Nieckarz M."/>
            <person name="Delaby M."/>
            <person name="Nieves C."/>
            <person name="Viehboeck T."/>
            <person name="Krause N."/>
            <person name="Rivera-Millot A."/>
            <person name="Nakamura A."/>
            <person name="Vischer N."/>
            <person name="VanNieuwenhze M."/>
            <person name="Brun Y."/>
            <person name="Cava F."/>
            <person name="Bulgheresi S."/>
            <person name="Veyrier F."/>
        </authorList>
    </citation>
    <scope>NUCLEOTIDE SEQUENCE</scope>
    <source>
        <strain evidence="3">17694</strain>
    </source>
</reference>
<organism evidence="3 4">
    <name type="scientific">Conchiformibius kuhniae</name>
    <dbReference type="NCBI Taxonomy" id="211502"/>
    <lineage>
        <taxon>Bacteria</taxon>
        <taxon>Pseudomonadati</taxon>
        <taxon>Pseudomonadota</taxon>
        <taxon>Betaproteobacteria</taxon>
        <taxon>Neisseriales</taxon>
        <taxon>Neisseriaceae</taxon>
        <taxon>Conchiformibius</taxon>
    </lineage>
</organism>
<feature type="compositionally biased region" description="Basic residues" evidence="1">
    <location>
        <begin position="42"/>
        <end position="63"/>
    </location>
</feature>
<reference evidence="3" key="1">
    <citation type="submission" date="2021-12" db="EMBL/GenBank/DDBJ databases">
        <authorList>
            <person name="Veyrier F.J."/>
        </authorList>
    </citation>
    <scope>NUCLEOTIDE SEQUENCE</scope>
    <source>
        <strain evidence="3">17694</strain>
    </source>
</reference>
<feature type="signal peptide" evidence="2">
    <location>
        <begin position="1"/>
        <end position="22"/>
    </location>
</feature>
<name>A0A8T9MWP4_9NEIS</name>
<evidence type="ECO:0000313" key="3">
    <source>
        <dbReference type="EMBL" id="UOP05265.1"/>
    </source>
</evidence>
<dbReference type="EMBL" id="CP091521">
    <property type="protein sequence ID" value="UOP05265.1"/>
    <property type="molecule type" value="Genomic_DNA"/>
</dbReference>
<gene>
    <name evidence="3" type="ORF">LVJ77_03360</name>
</gene>
<protein>
    <submittedName>
        <fullName evidence="3">Uncharacterized protein</fullName>
    </submittedName>
</protein>
<feature type="chain" id="PRO_5035734339" evidence="2">
    <location>
        <begin position="23"/>
        <end position="63"/>
    </location>
</feature>